<name>A0A0H5NP17_NOCFR</name>
<evidence type="ECO:0000259" key="2">
    <source>
        <dbReference type="Pfam" id="PF01370"/>
    </source>
</evidence>
<protein>
    <submittedName>
        <fullName evidence="3">Putative NADH-flavin reductase</fullName>
    </submittedName>
</protein>
<dbReference type="Proteomes" id="UP000057820">
    <property type="component" value="Chromosome 1"/>
</dbReference>
<evidence type="ECO:0000256" key="1">
    <source>
        <dbReference type="SAM" id="SignalP"/>
    </source>
</evidence>
<dbReference type="Pfam" id="PF01370">
    <property type="entry name" value="Epimerase"/>
    <property type="match status" value="1"/>
</dbReference>
<dbReference type="InterPro" id="IPR001509">
    <property type="entry name" value="Epimerase_deHydtase"/>
</dbReference>
<reference evidence="4" key="1">
    <citation type="submission" date="2015-03" db="EMBL/GenBank/DDBJ databases">
        <authorList>
            <consortium name="Pathogen Informatics"/>
        </authorList>
    </citation>
    <scope>NUCLEOTIDE SEQUENCE [LARGE SCALE GENOMIC DNA]</scope>
    <source>
        <strain evidence="4">NCTC11134</strain>
    </source>
</reference>
<dbReference type="SUPFAM" id="SSF51735">
    <property type="entry name" value="NAD(P)-binding Rossmann-fold domains"/>
    <property type="match status" value="1"/>
</dbReference>
<dbReference type="AlphaFoldDB" id="A0A0H5NP17"/>
<dbReference type="EMBL" id="LN868938">
    <property type="protein sequence ID" value="CRY77620.1"/>
    <property type="molecule type" value="Genomic_DNA"/>
</dbReference>
<feature type="domain" description="NAD-dependent epimerase/dehydratase" evidence="2">
    <location>
        <begin position="3"/>
        <end position="116"/>
    </location>
</feature>
<feature type="signal peptide" evidence="1">
    <location>
        <begin position="1"/>
        <end position="23"/>
    </location>
</feature>
<evidence type="ECO:0000313" key="3">
    <source>
        <dbReference type="EMBL" id="CRY77620.1"/>
    </source>
</evidence>
<accession>A0A0H5NP17</accession>
<evidence type="ECO:0000313" key="4">
    <source>
        <dbReference type="Proteomes" id="UP000057820"/>
    </source>
</evidence>
<organism evidence="3 4">
    <name type="scientific">Nocardia farcinica</name>
    <dbReference type="NCBI Taxonomy" id="37329"/>
    <lineage>
        <taxon>Bacteria</taxon>
        <taxon>Bacillati</taxon>
        <taxon>Actinomycetota</taxon>
        <taxon>Actinomycetes</taxon>
        <taxon>Mycobacteriales</taxon>
        <taxon>Nocardiaceae</taxon>
        <taxon>Nocardia</taxon>
    </lineage>
</organism>
<gene>
    <name evidence="3" type="ORF">ERS450000_02498</name>
</gene>
<dbReference type="KEGG" id="nfr:ERS450000_02498"/>
<proteinExistence type="predicted"/>
<dbReference type="RefSeq" id="WP_060592672.1">
    <property type="nucleotide sequence ID" value="NZ_CP031418.1"/>
</dbReference>
<sequence length="197" mass="20223">MRVFLAGATGVLGVRLLPLLVAAGHQVAGTTRAVERAAGIAAAGGVPVVVDVYDRAALTDAVVGFRPDLVMHQLTDLPDDPAQIPARADANARIRTEGTANLIAAATAAAAPRFLAQSIAWTPPGRGDAVAVHERAVLGIGGVVVRYGQLYGPGTYYESEPPTHPRIHVDDAAARTIPLLEADSGVVVLAESDGDAD</sequence>
<feature type="chain" id="PRO_5039530290" evidence="1">
    <location>
        <begin position="24"/>
        <end position="197"/>
    </location>
</feature>
<keyword evidence="1" id="KW-0732">Signal</keyword>
<dbReference type="InterPro" id="IPR036291">
    <property type="entry name" value="NAD(P)-bd_dom_sf"/>
</dbReference>
<dbReference type="Gene3D" id="3.40.50.720">
    <property type="entry name" value="NAD(P)-binding Rossmann-like Domain"/>
    <property type="match status" value="1"/>
</dbReference>